<accession>A0A938YT29</accession>
<evidence type="ECO:0000313" key="7">
    <source>
        <dbReference type="EMBL" id="MBM9475980.1"/>
    </source>
</evidence>
<feature type="transmembrane region" description="Helical" evidence="6">
    <location>
        <begin position="76"/>
        <end position="95"/>
    </location>
</feature>
<evidence type="ECO:0000256" key="5">
    <source>
        <dbReference type="ARBA" id="ARBA00023136"/>
    </source>
</evidence>
<feature type="transmembrane region" description="Helical" evidence="6">
    <location>
        <begin position="233"/>
        <end position="255"/>
    </location>
</feature>
<feature type="transmembrane region" description="Helical" evidence="6">
    <location>
        <begin position="116"/>
        <end position="145"/>
    </location>
</feature>
<feature type="transmembrane region" description="Helical" evidence="6">
    <location>
        <begin position="443"/>
        <end position="465"/>
    </location>
</feature>
<name>A0A938YT29_9ACTN</name>
<feature type="transmembrane region" description="Helical" evidence="6">
    <location>
        <begin position="409"/>
        <end position="431"/>
    </location>
</feature>
<dbReference type="Proteomes" id="UP000663801">
    <property type="component" value="Unassembled WGS sequence"/>
</dbReference>
<dbReference type="EMBL" id="JAERWL010000005">
    <property type="protein sequence ID" value="MBM9475980.1"/>
    <property type="molecule type" value="Genomic_DNA"/>
</dbReference>
<dbReference type="PANTHER" id="PTHR42770">
    <property type="entry name" value="AMINO ACID TRANSPORTER-RELATED"/>
    <property type="match status" value="1"/>
</dbReference>
<dbReference type="Gene3D" id="1.20.1740.10">
    <property type="entry name" value="Amino acid/polyamine transporter I"/>
    <property type="match status" value="1"/>
</dbReference>
<dbReference type="PANTHER" id="PTHR42770:SF7">
    <property type="entry name" value="MEMBRANE PROTEIN"/>
    <property type="match status" value="1"/>
</dbReference>
<evidence type="ECO:0000256" key="4">
    <source>
        <dbReference type="ARBA" id="ARBA00022989"/>
    </source>
</evidence>
<evidence type="ECO:0000256" key="2">
    <source>
        <dbReference type="ARBA" id="ARBA00022475"/>
    </source>
</evidence>
<dbReference type="GO" id="GO:0005886">
    <property type="term" value="C:plasma membrane"/>
    <property type="evidence" value="ECO:0007669"/>
    <property type="project" value="UniProtKB-SubCell"/>
</dbReference>
<dbReference type="AlphaFoldDB" id="A0A938YT29"/>
<dbReference type="GO" id="GO:0022857">
    <property type="term" value="F:transmembrane transporter activity"/>
    <property type="evidence" value="ECO:0007669"/>
    <property type="project" value="InterPro"/>
</dbReference>
<comment type="subcellular location">
    <subcellularLocation>
        <location evidence="1">Cell membrane</location>
        <topology evidence="1">Multi-pass membrane protein</topology>
    </subcellularLocation>
</comment>
<proteinExistence type="predicted"/>
<comment type="caution">
    <text evidence="8">The sequence shown here is derived from an EMBL/GenBank/DDBJ whole genome shotgun (WGS) entry which is preliminary data.</text>
</comment>
<dbReference type="EMBL" id="JAERWL010000017">
    <property type="protein sequence ID" value="MBM9478360.1"/>
    <property type="molecule type" value="Genomic_DNA"/>
</dbReference>
<dbReference type="InterPro" id="IPR002293">
    <property type="entry name" value="AA/rel_permease1"/>
</dbReference>
<keyword evidence="9" id="KW-1185">Reference proteome</keyword>
<feature type="transmembrane region" description="Helical" evidence="6">
    <location>
        <begin position="275"/>
        <end position="300"/>
    </location>
</feature>
<dbReference type="RefSeq" id="WP_205256034.1">
    <property type="nucleotide sequence ID" value="NZ_BAAAPV010000002.1"/>
</dbReference>
<dbReference type="InterPro" id="IPR050367">
    <property type="entry name" value="APC_superfamily"/>
</dbReference>
<feature type="transmembrane region" description="Helical" evidence="6">
    <location>
        <begin position="195"/>
        <end position="213"/>
    </location>
</feature>
<feature type="transmembrane region" description="Helical" evidence="6">
    <location>
        <begin position="376"/>
        <end position="397"/>
    </location>
</feature>
<keyword evidence="3 6" id="KW-0812">Transmembrane</keyword>
<keyword evidence="4 6" id="KW-1133">Transmembrane helix</keyword>
<dbReference type="PIRSF" id="PIRSF006060">
    <property type="entry name" value="AA_transporter"/>
    <property type="match status" value="1"/>
</dbReference>
<keyword evidence="2" id="KW-1003">Cell membrane</keyword>
<evidence type="ECO:0000256" key="3">
    <source>
        <dbReference type="ARBA" id="ARBA00022692"/>
    </source>
</evidence>
<evidence type="ECO:0000313" key="8">
    <source>
        <dbReference type="EMBL" id="MBM9478360.1"/>
    </source>
</evidence>
<feature type="transmembrane region" description="Helical" evidence="6">
    <location>
        <begin position="477"/>
        <end position="500"/>
    </location>
</feature>
<dbReference type="Pfam" id="PF13520">
    <property type="entry name" value="AA_permease_2"/>
    <property type="match status" value="1"/>
</dbReference>
<reference evidence="8" key="1">
    <citation type="submission" date="2021-01" db="EMBL/GenBank/DDBJ databases">
        <title>KCTC 19127 draft genome.</title>
        <authorList>
            <person name="An D."/>
        </authorList>
    </citation>
    <scope>NUCLEOTIDE SEQUENCE</scope>
    <source>
        <strain evidence="8">KCTC 19127</strain>
    </source>
</reference>
<evidence type="ECO:0000256" key="6">
    <source>
        <dbReference type="SAM" id="Phobius"/>
    </source>
</evidence>
<evidence type="ECO:0000313" key="9">
    <source>
        <dbReference type="Proteomes" id="UP000663801"/>
    </source>
</evidence>
<feature type="transmembrane region" description="Helical" evidence="6">
    <location>
        <begin position="42"/>
        <end position="70"/>
    </location>
</feature>
<organism evidence="8 9">
    <name type="scientific">Nakamurella flavida</name>
    <dbReference type="NCBI Taxonomy" id="363630"/>
    <lineage>
        <taxon>Bacteria</taxon>
        <taxon>Bacillati</taxon>
        <taxon>Actinomycetota</taxon>
        <taxon>Actinomycetes</taxon>
        <taxon>Nakamurellales</taxon>
        <taxon>Nakamurellaceae</taxon>
        <taxon>Nakamurella</taxon>
    </lineage>
</organism>
<feature type="transmembrane region" description="Helical" evidence="6">
    <location>
        <begin position="331"/>
        <end position="350"/>
    </location>
</feature>
<keyword evidence="5 6" id="KW-0472">Membrane</keyword>
<protein>
    <submittedName>
        <fullName evidence="8">APC family permease</fullName>
    </submittedName>
</protein>
<feature type="transmembrane region" description="Helical" evidence="6">
    <location>
        <begin position="165"/>
        <end position="183"/>
    </location>
</feature>
<sequence>MTDSQNGEPGSAAAAAGGIPGARVAGTAEVVDKGLSGNSVGLIGGITLGISCVAPAYTLTATLGLVAVVAGFKMPIVFIAGFLPMFFAAYAYREFNRVAPDCGTSFTWTTKAFGPYLGWLGGWAAILATIIVLANLAGVAVQFFYQLLGDLFGSESLSALWETKWVNVLTCLVFLAIATAVAYRGITTTEKVQYILVGFQMVVLVVFAVMAIAKSGGGVTGGAAFSWDWFNPLSGFTLTAFIAGLSASIFSFWGWDSALTVNEESKDAARTPGRAALLCVVSILLTYLLVSVASLMFAGVGEEGVGLSNPDTQANVFGALAGPVMGEGWKLFLFLAVLASSAASLMTTFLPTTRTMLGMAAYRALPARFAQVHPRYLTPGYGTVVAGLVAGAFYTLLTILSEDTLTDTILSLGLMICFYYSLTALGCVWFFRRELFTSAHNVVFKFLFPLIGGLGLLFVFLVTLRDSTAPDYGSGEVFGIGVVAVIGVGLLVLGAVLMLVMRVRQPDFFLGRTLRRDTPALILED</sequence>
<gene>
    <name evidence="7" type="ORF">JL107_05950</name>
    <name evidence="8" type="ORF">JL107_18075</name>
</gene>
<evidence type="ECO:0000256" key="1">
    <source>
        <dbReference type="ARBA" id="ARBA00004651"/>
    </source>
</evidence>